<dbReference type="EMBL" id="BMAV01008244">
    <property type="protein sequence ID" value="GFY51672.1"/>
    <property type="molecule type" value="Genomic_DNA"/>
</dbReference>
<evidence type="ECO:0000313" key="3">
    <source>
        <dbReference type="Proteomes" id="UP000886998"/>
    </source>
</evidence>
<gene>
    <name evidence="2" type="ORF">TNIN_164131</name>
</gene>
<reference evidence="2" key="1">
    <citation type="submission" date="2020-08" db="EMBL/GenBank/DDBJ databases">
        <title>Multicomponent nature underlies the extraordinary mechanical properties of spider dragline silk.</title>
        <authorList>
            <person name="Kono N."/>
            <person name="Nakamura H."/>
            <person name="Mori M."/>
            <person name="Yoshida Y."/>
            <person name="Ohtoshi R."/>
            <person name="Malay A.D."/>
            <person name="Moran D.A.P."/>
            <person name="Tomita M."/>
            <person name="Numata K."/>
            <person name="Arakawa K."/>
        </authorList>
    </citation>
    <scope>NUCLEOTIDE SEQUENCE</scope>
</reference>
<protein>
    <submittedName>
        <fullName evidence="2">Uncharacterized protein</fullName>
    </submittedName>
</protein>
<dbReference type="Proteomes" id="UP000886998">
    <property type="component" value="Unassembled WGS sequence"/>
</dbReference>
<feature type="region of interest" description="Disordered" evidence="1">
    <location>
        <begin position="1"/>
        <end position="29"/>
    </location>
</feature>
<dbReference type="AlphaFoldDB" id="A0A8X6XFD5"/>
<sequence length="78" mass="9013">MSCLDTDYYNEESQGVSRMGYNAPGSNQERMGKCVLERGYRRGHGRDVREMAAVDREQRQNARTEHKEHSFDDPKCDG</sequence>
<comment type="caution">
    <text evidence="2">The sequence shown here is derived from an EMBL/GenBank/DDBJ whole genome shotgun (WGS) entry which is preliminary data.</text>
</comment>
<proteinExistence type="predicted"/>
<evidence type="ECO:0000313" key="2">
    <source>
        <dbReference type="EMBL" id="GFY51672.1"/>
    </source>
</evidence>
<keyword evidence="3" id="KW-1185">Reference proteome</keyword>
<accession>A0A8X6XFD5</accession>
<name>A0A8X6XFD5_9ARAC</name>
<organism evidence="2 3">
    <name type="scientific">Trichonephila inaurata madagascariensis</name>
    <dbReference type="NCBI Taxonomy" id="2747483"/>
    <lineage>
        <taxon>Eukaryota</taxon>
        <taxon>Metazoa</taxon>
        <taxon>Ecdysozoa</taxon>
        <taxon>Arthropoda</taxon>
        <taxon>Chelicerata</taxon>
        <taxon>Arachnida</taxon>
        <taxon>Araneae</taxon>
        <taxon>Araneomorphae</taxon>
        <taxon>Entelegynae</taxon>
        <taxon>Araneoidea</taxon>
        <taxon>Nephilidae</taxon>
        <taxon>Trichonephila</taxon>
        <taxon>Trichonephila inaurata</taxon>
    </lineage>
</organism>
<evidence type="ECO:0000256" key="1">
    <source>
        <dbReference type="SAM" id="MobiDB-lite"/>
    </source>
</evidence>
<feature type="region of interest" description="Disordered" evidence="1">
    <location>
        <begin position="50"/>
        <end position="78"/>
    </location>
</feature>